<proteinExistence type="predicted"/>
<protein>
    <submittedName>
        <fullName evidence="2">Uncharacterized protein</fullName>
    </submittedName>
</protein>
<reference evidence="2" key="1">
    <citation type="submission" date="2021-01" db="EMBL/GenBank/DDBJ databases">
        <title>Modified the classification status of verrucomicrobia.</title>
        <authorList>
            <person name="Feng X."/>
        </authorList>
    </citation>
    <scope>NUCLEOTIDE SEQUENCE</scope>
    <source>
        <strain evidence="2">JCM 18052</strain>
    </source>
</reference>
<dbReference type="RefSeq" id="WP_200350061.1">
    <property type="nucleotide sequence ID" value="NZ_BAABHZ010000005.1"/>
</dbReference>
<evidence type="ECO:0000256" key="1">
    <source>
        <dbReference type="SAM" id="Phobius"/>
    </source>
</evidence>
<dbReference type="AlphaFoldDB" id="A0A934VAP7"/>
<gene>
    <name evidence="2" type="ORF">JIN84_05680</name>
</gene>
<accession>A0A934VAP7</accession>
<feature type="transmembrane region" description="Helical" evidence="1">
    <location>
        <begin position="57"/>
        <end position="79"/>
    </location>
</feature>
<keyword evidence="1" id="KW-0472">Membrane</keyword>
<keyword evidence="1" id="KW-0812">Transmembrane</keyword>
<name>A0A934VAP7_9BACT</name>
<dbReference type="EMBL" id="JAENIK010000005">
    <property type="protein sequence ID" value="MBK1815091.1"/>
    <property type="molecule type" value="Genomic_DNA"/>
</dbReference>
<organism evidence="2 3">
    <name type="scientific">Luteolibacter yonseiensis</name>
    <dbReference type="NCBI Taxonomy" id="1144680"/>
    <lineage>
        <taxon>Bacteria</taxon>
        <taxon>Pseudomonadati</taxon>
        <taxon>Verrucomicrobiota</taxon>
        <taxon>Verrucomicrobiia</taxon>
        <taxon>Verrucomicrobiales</taxon>
        <taxon>Verrucomicrobiaceae</taxon>
        <taxon>Luteolibacter</taxon>
    </lineage>
</organism>
<evidence type="ECO:0000313" key="2">
    <source>
        <dbReference type="EMBL" id="MBK1815091.1"/>
    </source>
</evidence>
<comment type="caution">
    <text evidence="2">The sequence shown here is derived from an EMBL/GenBank/DDBJ whole genome shotgun (WGS) entry which is preliminary data.</text>
</comment>
<keyword evidence="3" id="KW-1185">Reference proteome</keyword>
<sequence>MPRVPAVVSVLIILPATLWCGYCSWHFTAFFHGELIHQTQMAFGDGGIPAGERLSSYVVWIPFALFLIASVWINLRLLLRALPQGPR</sequence>
<keyword evidence="1" id="KW-1133">Transmembrane helix</keyword>
<dbReference type="Proteomes" id="UP000600139">
    <property type="component" value="Unassembled WGS sequence"/>
</dbReference>
<evidence type="ECO:0000313" key="3">
    <source>
        <dbReference type="Proteomes" id="UP000600139"/>
    </source>
</evidence>